<dbReference type="PROSITE" id="PS50004">
    <property type="entry name" value="C2"/>
    <property type="match status" value="1"/>
</dbReference>
<dbReference type="PROSITE" id="PS51258">
    <property type="entry name" value="MHD1"/>
    <property type="match status" value="1"/>
</dbReference>
<accession>A0A3N4II06</accession>
<keyword evidence="5" id="KW-1185">Reference proteome</keyword>
<dbReference type="EMBL" id="ML119653">
    <property type="protein sequence ID" value="RPA85469.1"/>
    <property type="molecule type" value="Genomic_DNA"/>
</dbReference>
<dbReference type="InterPro" id="IPR035892">
    <property type="entry name" value="C2_domain_sf"/>
</dbReference>
<feature type="domain" description="MHD2" evidence="3">
    <location>
        <begin position="1052"/>
        <end position="1174"/>
    </location>
</feature>
<organism evidence="4 5">
    <name type="scientific">Ascobolus immersus RN42</name>
    <dbReference type="NCBI Taxonomy" id="1160509"/>
    <lineage>
        <taxon>Eukaryota</taxon>
        <taxon>Fungi</taxon>
        <taxon>Dikarya</taxon>
        <taxon>Ascomycota</taxon>
        <taxon>Pezizomycotina</taxon>
        <taxon>Pezizomycetes</taxon>
        <taxon>Pezizales</taxon>
        <taxon>Ascobolaceae</taxon>
        <taxon>Ascobolus</taxon>
    </lineage>
</organism>
<feature type="domain" description="MHD1" evidence="2">
    <location>
        <begin position="627"/>
        <end position="753"/>
    </location>
</feature>
<dbReference type="Proteomes" id="UP000275078">
    <property type="component" value="Unassembled WGS sequence"/>
</dbReference>
<gene>
    <name evidence="4" type="ORF">BJ508DRAFT_176765</name>
</gene>
<dbReference type="InterPro" id="IPR014772">
    <property type="entry name" value="Munc13_dom-2"/>
</dbReference>
<dbReference type="PROSITE" id="PS51259">
    <property type="entry name" value="MHD2"/>
    <property type="match status" value="1"/>
</dbReference>
<dbReference type="SMART" id="SM00239">
    <property type="entry name" value="C2"/>
    <property type="match status" value="1"/>
</dbReference>
<feature type="domain" description="C2" evidence="1">
    <location>
        <begin position="835"/>
        <end position="949"/>
    </location>
</feature>
<evidence type="ECO:0000259" key="2">
    <source>
        <dbReference type="PROSITE" id="PS51258"/>
    </source>
</evidence>
<sequence length="1309" mass="151003">MSARQSQRPASSIRPVRYSTGASVQDVYSFALRTAYLHYLLQPRPRTRVSIQAPLHRSSTSVSQLIAELGAGSTKSNRLPKDFLPLFKVRLEAVWMGKESNREYQDDLVKRSFAAFYTKFAEKQFQKQVKESRKPEDLILIFFSNATKEMQKREGDNTWIVDLHLALFIRLITSVLKQHGWNSSHSDLYKRLNEMESKLLRHDQSIADGVGSSTSMTGPPAELSYRVKDMPMVKTVARVFEMPLDMVQQDIDKNKDVWTEKAALQDLKSYTYNLGSNTTRTLRKDDFEFEEAFEMWKKHEKGELSKAMLLIASANPVAVKQTPSNRPPSSFPMDGHIRNQSVASVTDPYGEFGPVDDSDDVPYVFIPPEPRSWFRTLMLKCMLSDLKDVDPTADITFFSKTTTELVDECYNRWRLPFTSRLVLFLDVIRELFADDKVTVDHVDTAFMLFKDQVEPDFHLWTIADQQLQTKLLTGIENTLLRDLYQLLLTAFDSKMKPIGPIMYVLESHITGDPLFKESDLEQYLEQVKVGMMSKVEDVYIQLLQELPKEPSEIEPFHLAELSKKLVKWTEKVSKRFKQPLFGSVDPVMILIEVVYPKFAVDARDLYYEMSEEIKQKEEQEFGIDEGFQLYEDLSEVRRIFLEAFPKGKFPLNLEELFESYVWRFIKNMEKTVPQWVDQAIKQDNFLLREHGEDEMLPDEERHSSSAVDIFRSFNEVGNSITKLNWKDDEMQAKFMTAFSKILVSGLMRYCEVLEKMFTHEMDRQTPEQEAAARQTRQERWISLAREAWSNKEKIEPFQFAPESCVKLNNIEFSLNQLDKLDKTIDTEKWALIIADMQAKQPQPRRRQNNYVFTIKIVEAEDLKPMDMNGYSDPYVVLGDEYQKRLAKTRVVYANLNPRWEESVDITTQGPIWLTATVWDWDTMGDHDCVGRTSIKLDPAHFGDFMPREYWLDLDTQGRLLLRVSMEGERDDIGFYFGKAFRALKRGERDMARQVTDKLSAYIHHCLSRQALKNVLSKGVSISSVTSLFSRTGFGGARPQSVATQPVNQLDVANALTPLTDYFNENFAILNRTLTTTNMKLIMSKVWKEVLVTIEALLVPTLSDKPSQQKPLTQQEVDVVFKWLAIMEDFFLARDEVTGEITGVPLGMLKSPKYHELQSLNFFYFDSTENLIRTSERMASEAAARKQRELEKAKRTSNMSMGNSLTVPAGFARRSKSILNSRNLGTMRKVKEQRRQEAQAEPNDDMILRILRMRPEAAGYLRDRSRQKERLAAAAAAELIVRQSMNAAQARHSQYGGGVMGNRRQSNLGR</sequence>
<proteinExistence type="predicted"/>
<evidence type="ECO:0000313" key="5">
    <source>
        <dbReference type="Proteomes" id="UP000275078"/>
    </source>
</evidence>
<evidence type="ECO:0000259" key="1">
    <source>
        <dbReference type="PROSITE" id="PS50004"/>
    </source>
</evidence>
<evidence type="ECO:0000313" key="4">
    <source>
        <dbReference type="EMBL" id="RPA85469.1"/>
    </source>
</evidence>
<dbReference type="SUPFAM" id="SSF49562">
    <property type="entry name" value="C2 domain (Calcium/lipid-binding domain, CaLB)"/>
    <property type="match status" value="1"/>
</dbReference>
<reference evidence="4 5" key="1">
    <citation type="journal article" date="2018" name="Nat. Ecol. Evol.">
        <title>Pezizomycetes genomes reveal the molecular basis of ectomycorrhizal truffle lifestyle.</title>
        <authorList>
            <person name="Murat C."/>
            <person name="Payen T."/>
            <person name="Noel B."/>
            <person name="Kuo A."/>
            <person name="Morin E."/>
            <person name="Chen J."/>
            <person name="Kohler A."/>
            <person name="Krizsan K."/>
            <person name="Balestrini R."/>
            <person name="Da Silva C."/>
            <person name="Montanini B."/>
            <person name="Hainaut M."/>
            <person name="Levati E."/>
            <person name="Barry K.W."/>
            <person name="Belfiori B."/>
            <person name="Cichocki N."/>
            <person name="Clum A."/>
            <person name="Dockter R.B."/>
            <person name="Fauchery L."/>
            <person name="Guy J."/>
            <person name="Iotti M."/>
            <person name="Le Tacon F."/>
            <person name="Lindquist E.A."/>
            <person name="Lipzen A."/>
            <person name="Malagnac F."/>
            <person name="Mello A."/>
            <person name="Molinier V."/>
            <person name="Miyauchi S."/>
            <person name="Poulain J."/>
            <person name="Riccioni C."/>
            <person name="Rubini A."/>
            <person name="Sitrit Y."/>
            <person name="Splivallo R."/>
            <person name="Traeger S."/>
            <person name="Wang M."/>
            <person name="Zifcakova L."/>
            <person name="Wipf D."/>
            <person name="Zambonelli A."/>
            <person name="Paolocci F."/>
            <person name="Nowrousian M."/>
            <person name="Ottonello S."/>
            <person name="Baldrian P."/>
            <person name="Spatafora J.W."/>
            <person name="Henrissat B."/>
            <person name="Nagy L.G."/>
            <person name="Aury J.M."/>
            <person name="Wincker P."/>
            <person name="Grigoriev I.V."/>
            <person name="Bonfante P."/>
            <person name="Martin F.M."/>
        </authorList>
    </citation>
    <scope>NUCLEOTIDE SEQUENCE [LARGE SCALE GENOMIC DNA]</scope>
    <source>
        <strain evidence="4 5">RN42</strain>
    </source>
</reference>
<protein>
    <recommendedName>
        <fullName evidence="6">C2 domain protein</fullName>
    </recommendedName>
</protein>
<dbReference type="InterPro" id="IPR010439">
    <property type="entry name" value="MUN_dom"/>
</dbReference>
<dbReference type="CDD" id="cd04043">
    <property type="entry name" value="C2_Munc13_fungal"/>
    <property type="match status" value="1"/>
</dbReference>
<dbReference type="Pfam" id="PF00168">
    <property type="entry name" value="C2"/>
    <property type="match status" value="1"/>
</dbReference>
<dbReference type="OrthoDB" id="2015333at2759"/>
<name>A0A3N4II06_ASCIM</name>
<dbReference type="Gene3D" id="2.60.40.150">
    <property type="entry name" value="C2 domain"/>
    <property type="match status" value="1"/>
</dbReference>
<dbReference type="Gene3D" id="1.20.58.1100">
    <property type="match status" value="1"/>
</dbReference>
<dbReference type="Pfam" id="PF06292">
    <property type="entry name" value="MUN"/>
    <property type="match status" value="1"/>
</dbReference>
<dbReference type="STRING" id="1160509.A0A3N4II06"/>
<evidence type="ECO:0000259" key="3">
    <source>
        <dbReference type="PROSITE" id="PS51259"/>
    </source>
</evidence>
<dbReference type="Gene3D" id="1.10.357.50">
    <property type="match status" value="1"/>
</dbReference>
<dbReference type="InterPro" id="IPR052811">
    <property type="entry name" value="Glucose_resp_signaling"/>
</dbReference>
<dbReference type="PANTHER" id="PTHR47263:SF1">
    <property type="entry name" value="C2 DOMAIN PROTEIN (AFU_ORTHOLOGUE AFUA_7G02350)"/>
    <property type="match status" value="1"/>
</dbReference>
<evidence type="ECO:0008006" key="6">
    <source>
        <dbReference type="Google" id="ProtNLM"/>
    </source>
</evidence>
<dbReference type="PANTHER" id="PTHR47263">
    <property type="entry name" value="ADENYLATE CYCLASE ACTIVATION PROTEIN GIT1"/>
    <property type="match status" value="1"/>
</dbReference>
<dbReference type="InterPro" id="IPR014770">
    <property type="entry name" value="Munc13_1"/>
</dbReference>
<dbReference type="InterPro" id="IPR000008">
    <property type="entry name" value="C2_dom"/>
</dbReference>